<dbReference type="Proteomes" id="UP000310477">
    <property type="component" value="Unassembled WGS sequence"/>
</dbReference>
<dbReference type="OrthoDB" id="9801773at2"/>
<dbReference type="Pfam" id="PF08338">
    <property type="entry name" value="DUF1731"/>
    <property type="match status" value="1"/>
</dbReference>
<evidence type="ECO:0000256" key="1">
    <source>
        <dbReference type="ARBA" id="ARBA00009353"/>
    </source>
</evidence>
<evidence type="ECO:0000313" key="5">
    <source>
        <dbReference type="Proteomes" id="UP000310477"/>
    </source>
</evidence>
<dbReference type="SUPFAM" id="SSF51735">
    <property type="entry name" value="NAD(P)-binding Rossmann-fold domains"/>
    <property type="match status" value="1"/>
</dbReference>
<dbReference type="CDD" id="cd05242">
    <property type="entry name" value="SDR_a8"/>
    <property type="match status" value="1"/>
</dbReference>
<dbReference type="InterPro" id="IPR010099">
    <property type="entry name" value="SDR39U1"/>
</dbReference>
<dbReference type="PANTHER" id="PTHR11092">
    <property type="entry name" value="SUGAR NUCLEOTIDE EPIMERASE RELATED"/>
    <property type="match status" value="1"/>
</dbReference>
<evidence type="ECO:0000313" key="4">
    <source>
        <dbReference type="EMBL" id="TKB99610.1"/>
    </source>
</evidence>
<sequence>MPQKILITGATGLVGSKLIPALQRLGHEINILSRNDNQIKGVKTFIWDVYAQKIDKGCLIGVDTIIHLAGEGIADKRWTAERKQQIIDSRVLSTQLLYQTIKETNSSVKSFVSASAVGFYGDRGDEILTEESASGTDFLSECCVNWENAVDEGLKMDIRVAKIRIGLILSKEGGALAAMEKPIQFFVGAPLGSGKQWMPWIHLDDILGIFIKAVEDQNMIGAYNACAPFPVTNKFLTKSIAKQLNRPVWPVNVPKFALNALLGEMSILPLMSNNTLSKKILNSGYKFAYTNLDDALAAIYTPNP</sequence>
<dbReference type="InterPro" id="IPR013549">
    <property type="entry name" value="DUF1731"/>
</dbReference>
<dbReference type="InterPro" id="IPR001509">
    <property type="entry name" value="Epimerase_deHydtase"/>
</dbReference>
<dbReference type="Gene3D" id="3.40.50.720">
    <property type="entry name" value="NAD(P)-binding Rossmann-like Domain"/>
    <property type="match status" value="1"/>
</dbReference>
<evidence type="ECO:0000259" key="2">
    <source>
        <dbReference type="Pfam" id="PF01370"/>
    </source>
</evidence>
<accession>A0A4U1C576</accession>
<name>A0A4U1C576_9SPHI</name>
<protein>
    <submittedName>
        <fullName evidence="4">TIGR01777 family protein</fullName>
    </submittedName>
</protein>
<comment type="caution">
    <text evidence="4">The sequence shown here is derived from an EMBL/GenBank/DDBJ whole genome shotgun (WGS) entry which is preliminary data.</text>
</comment>
<feature type="domain" description="NAD-dependent epimerase/dehydratase" evidence="2">
    <location>
        <begin position="5"/>
        <end position="132"/>
    </location>
</feature>
<keyword evidence="5" id="KW-1185">Reference proteome</keyword>
<dbReference type="NCBIfam" id="TIGR01777">
    <property type="entry name" value="yfcH"/>
    <property type="match status" value="1"/>
</dbReference>
<dbReference type="AlphaFoldDB" id="A0A4U1C576"/>
<proteinExistence type="inferred from homology"/>
<comment type="similarity">
    <text evidence="1">Belongs to the NAD(P)-dependent epimerase/dehydratase family. SDR39U1 subfamily.</text>
</comment>
<dbReference type="InterPro" id="IPR036291">
    <property type="entry name" value="NAD(P)-bd_dom_sf"/>
</dbReference>
<gene>
    <name evidence="4" type="ORF">FA045_11905</name>
</gene>
<dbReference type="EMBL" id="SWBO01000006">
    <property type="protein sequence ID" value="TKB99610.1"/>
    <property type="molecule type" value="Genomic_DNA"/>
</dbReference>
<feature type="domain" description="DUF1731" evidence="3">
    <location>
        <begin position="253"/>
        <end position="299"/>
    </location>
</feature>
<dbReference type="PANTHER" id="PTHR11092:SF0">
    <property type="entry name" value="EPIMERASE FAMILY PROTEIN SDR39U1"/>
    <property type="match status" value="1"/>
</dbReference>
<dbReference type="Pfam" id="PF01370">
    <property type="entry name" value="Epimerase"/>
    <property type="match status" value="1"/>
</dbReference>
<organism evidence="4 5">
    <name type="scientific">Pedobacter cryotolerans</name>
    <dbReference type="NCBI Taxonomy" id="2571270"/>
    <lineage>
        <taxon>Bacteria</taxon>
        <taxon>Pseudomonadati</taxon>
        <taxon>Bacteroidota</taxon>
        <taxon>Sphingobacteriia</taxon>
        <taxon>Sphingobacteriales</taxon>
        <taxon>Sphingobacteriaceae</taxon>
        <taxon>Pedobacter</taxon>
    </lineage>
</organism>
<reference evidence="4 5" key="1">
    <citation type="submission" date="2019-04" db="EMBL/GenBank/DDBJ databases">
        <title>Pedobacter sp. AR-2-6 sp. nov., isolated from Arctic soil.</title>
        <authorList>
            <person name="Dahal R.H."/>
            <person name="Kim D.-U."/>
        </authorList>
    </citation>
    <scope>NUCLEOTIDE SEQUENCE [LARGE SCALE GENOMIC DNA]</scope>
    <source>
        <strain evidence="4 5">AR-2-6</strain>
    </source>
</reference>
<evidence type="ECO:0000259" key="3">
    <source>
        <dbReference type="Pfam" id="PF08338"/>
    </source>
</evidence>
<dbReference type="RefSeq" id="WP_136877303.1">
    <property type="nucleotide sequence ID" value="NZ_SWBO01000006.1"/>
</dbReference>